<accession>A0A564YS22</accession>
<feature type="region of interest" description="Disordered" evidence="1">
    <location>
        <begin position="1"/>
        <end position="21"/>
    </location>
</feature>
<feature type="non-terminal residue" evidence="2">
    <location>
        <position position="1"/>
    </location>
</feature>
<protein>
    <submittedName>
        <fullName evidence="2">Uncharacterized protein</fullName>
    </submittedName>
</protein>
<sequence length="70" mass="7857">VPTDTLHPSNIFTQSSSKDTVHPSTLPIQFSFQGTIPINTTPPCCISKPKFSHTRCRKVTFPSRLIKFIQ</sequence>
<evidence type="ECO:0000313" key="2">
    <source>
        <dbReference type="EMBL" id="VUZ49498.1"/>
    </source>
</evidence>
<organism evidence="2 3">
    <name type="scientific">Hymenolepis diminuta</name>
    <name type="common">Rat tapeworm</name>
    <dbReference type="NCBI Taxonomy" id="6216"/>
    <lineage>
        <taxon>Eukaryota</taxon>
        <taxon>Metazoa</taxon>
        <taxon>Spiralia</taxon>
        <taxon>Lophotrochozoa</taxon>
        <taxon>Platyhelminthes</taxon>
        <taxon>Cestoda</taxon>
        <taxon>Eucestoda</taxon>
        <taxon>Cyclophyllidea</taxon>
        <taxon>Hymenolepididae</taxon>
        <taxon>Hymenolepis</taxon>
    </lineage>
</organism>
<dbReference type="Proteomes" id="UP000321570">
    <property type="component" value="Unassembled WGS sequence"/>
</dbReference>
<dbReference type="AlphaFoldDB" id="A0A564YS22"/>
<gene>
    <name evidence="2" type="ORF">WMSIL1_LOCUS8593</name>
</gene>
<evidence type="ECO:0000313" key="3">
    <source>
        <dbReference type="Proteomes" id="UP000321570"/>
    </source>
</evidence>
<evidence type="ECO:0000256" key="1">
    <source>
        <dbReference type="SAM" id="MobiDB-lite"/>
    </source>
</evidence>
<name>A0A564YS22_HYMDI</name>
<dbReference type="EMBL" id="CABIJS010000333">
    <property type="protein sequence ID" value="VUZ49498.1"/>
    <property type="molecule type" value="Genomic_DNA"/>
</dbReference>
<proteinExistence type="predicted"/>
<keyword evidence="3" id="KW-1185">Reference proteome</keyword>
<reference evidence="2 3" key="1">
    <citation type="submission" date="2019-07" db="EMBL/GenBank/DDBJ databases">
        <authorList>
            <person name="Jastrzebski P J."/>
            <person name="Paukszto L."/>
            <person name="Jastrzebski P J."/>
        </authorList>
    </citation>
    <scope>NUCLEOTIDE SEQUENCE [LARGE SCALE GENOMIC DNA]</scope>
    <source>
        <strain evidence="2 3">WMS-il1</strain>
    </source>
</reference>